<keyword evidence="2 5" id="KW-0285">Flavoprotein</keyword>
<reference evidence="7 8" key="1">
    <citation type="journal article" date="2011" name="Stand. Genomic Sci.">
        <title>Complete genome sequence of the thermophilic sulfur-reducer Desulfurobacterium thermolithotrophum type strain (BSA(T)) from a deep-sea hydrothermal vent.</title>
        <authorList>
            <person name="Goker M."/>
            <person name="Daligault H."/>
            <person name="Mwirichia R."/>
            <person name="Lapidus A."/>
            <person name="Lucas S."/>
            <person name="Deshpande S."/>
            <person name="Pagani I."/>
            <person name="Tapia R."/>
            <person name="Cheng J.F."/>
            <person name="Goodwin L."/>
            <person name="Pitluck S."/>
            <person name="Liolios K."/>
            <person name="Ivanova N."/>
            <person name="Mavromatis K."/>
            <person name="Mikhailova N."/>
            <person name="Pati A."/>
            <person name="Chen A."/>
            <person name="Palaniappan K."/>
            <person name="Han C."/>
            <person name="Land M."/>
            <person name="Hauser L."/>
            <person name="Pan C."/>
            <person name="Brambilla E.M."/>
            <person name="Rohde M."/>
            <person name="Spring S."/>
            <person name="Sikorski J."/>
            <person name="Wirth R."/>
            <person name="Detter J.C."/>
            <person name="Woyke T."/>
            <person name="Bristow J."/>
            <person name="Eisen J.A."/>
            <person name="Markowitz V."/>
            <person name="Hugenholtz P."/>
            <person name="Kyrpides N.C."/>
            <person name="Klenk H.P."/>
        </authorList>
    </citation>
    <scope>NUCLEOTIDE SEQUENCE [LARGE SCALE GENOMIC DNA]</scope>
    <source>
        <strain evidence="8">DSM 11699 / BSA</strain>
    </source>
</reference>
<evidence type="ECO:0000256" key="5">
    <source>
        <dbReference type="HAMAP-Rule" id="MF_01984"/>
    </source>
</evidence>
<keyword evidence="7" id="KW-0456">Lyase</keyword>
<evidence type="ECO:0000313" key="8">
    <source>
        <dbReference type="Proteomes" id="UP000007102"/>
    </source>
</evidence>
<name>F0S230_DESTD</name>
<comment type="caution">
    <text evidence="5">Lacks conserved residue(s) required for the propagation of feature annotation.</text>
</comment>
<dbReference type="KEGG" id="dte:Dester_0317"/>
<dbReference type="InParanoid" id="F0S230"/>
<dbReference type="OrthoDB" id="9781577at2"/>
<feature type="binding site" evidence="5">
    <location>
        <begin position="10"/>
        <end position="12"/>
    </location>
    <ligand>
        <name>FMN</name>
        <dbReference type="ChEBI" id="CHEBI:58210"/>
    </ligand>
</feature>
<proteinExistence type="inferred from homology"/>
<comment type="catalytic activity">
    <reaction evidence="5">
        <text>dimethylallyl phosphate + FMNH2 = prenylated FMNH2 + phosphate</text>
        <dbReference type="Rhea" id="RHEA:37743"/>
        <dbReference type="ChEBI" id="CHEBI:43474"/>
        <dbReference type="ChEBI" id="CHEBI:57618"/>
        <dbReference type="ChEBI" id="CHEBI:87467"/>
        <dbReference type="ChEBI" id="CHEBI:88052"/>
        <dbReference type="EC" id="2.5.1.129"/>
    </reaction>
</comment>
<evidence type="ECO:0000256" key="2">
    <source>
        <dbReference type="ARBA" id="ARBA00022630"/>
    </source>
</evidence>
<dbReference type="FunCoup" id="F0S230">
    <property type="interactions" value="175"/>
</dbReference>
<feature type="domain" description="Flavoprotein" evidence="6">
    <location>
        <begin position="2"/>
        <end position="176"/>
    </location>
</feature>
<dbReference type="InterPro" id="IPR036551">
    <property type="entry name" value="Flavin_trans-like"/>
</dbReference>
<gene>
    <name evidence="5" type="primary">ubiX</name>
    <name evidence="7" type="ordered locus">Dester_0317</name>
</gene>
<dbReference type="GO" id="GO:0106141">
    <property type="term" value="F:flavin prenyltransferase activity"/>
    <property type="evidence" value="ECO:0007669"/>
    <property type="project" value="UniProtKB-EC"/>
</dbReference>
<dbReference type="SUPFAM" id="SSF52507">
    <property type="entry name" value="Homo-oligomeric flavin-containing Cys decarboxylases, HFCD"/>
    <property type="match status" value="1"/>
</dbReference>
<dbReference type="GO" id="GO:0016829">
    <property type="term" value="F:lyase activity"/>
    <property type="evidence" value="ECO:0007669"/>
    <property type="project" value="UniProtKB-KW"/>
</dbReference>
<comment type="similarity">
    <text evidence="5">Belongs to the UbiX/PAD1 family.</text>
</comment>
<feature type="binding site" evidence="5">
    <location>
        <position position="172"/>
    </location>
    <ligand>
        <name>dimethylallyl phosphate</name>
        <dbReference type="ChEBI" id="CHEBI:88052"/>
    </ligand>
</feature>
<feature type="binding site" evidence="5">
    <location>
        <position position="36"/>
    </location>
    <ligand>
        <name>FMN</name>
        <dbReference type="ChEBI" id="CHEBI:58210"/>
    </ligand>
</feature>
<evidence type="ECO:0000256" key="1">
    <source>
        <dbReference type="ARBA" id="ARBA00022602"/>
    </source>
</evidence>
<reference evidence="8" key="2">
    <citation type="submission" date="2011-02" db="EMBL/GenBank/DDBJ databases">
        <title>The complete genome of Desulfurobacterium thermolithotrophum DSM 11699.</title>
        <authorList>
            <consortium name="US DOE Joint Genome Institute (JGI-PGF)"/>
            <person name="Lucas S."/>
            <person name="Copeland A."/>
            <person name="Lapidus A."/>
            <person name="Bruce D."/>
            <person name="Goodwin L."/>
            <person name="Pitluck S."/>
            <person name="Kyrpides N."/>
            <person name="Mavromatis K."/>
            <person name="Pagani I."/>
            <person name="Ivanova N."/>
            <person name="Mikhailova N."/>
            <person name="Daligault H."/>
            <person name="Detter J.C."/>
            <person name="Tapia R."/>
            <person name="Han C."/>
            <person name="Land M."/>
            <person name="Hauser L."/>
            <person name="Markowitz V."/>
            <person name="Cheng J.-F."/>
            <person name="Hugenholtz P."/>
            <person name="Woyke T."/>
            <person name="Wu D."/>
            <person name="Spring S."/>
            <person name="Brambilla E."/>
            <person name="Klenk H.-P."/>
            <person name="Eisen J.A."/>
        </authorList>
    </citation>
    <scope>NUCLEOTIDE SEQUENCE [LARGE SCALE GENOMIC DNA]</scope>
    <source>
        <strain evidence="8">DSM 11699 / BSA</strain>
    </source>
</reference>
<dbReference type="eggNOG" id="COG0163">
    <property type="taxonomic scope" value="Bacteria"/>
</dbReference>
<dbReference type="STRING" id="868864.Dester_0317"/>
<dbReference type="NCBIfam" id="TIGR00421">
    <property type="entry name" value="ubiX_pad"/>
    <property type="match status" value="1"/>
</dbReference>
<evidence type="ECO:0000256" key="4">
    <source>
        <dbReference type="ARBA" id="ARBA00022679"/>
    </source>
</evidence>
<dbReference type="HOGENOM" id="CLU_074522_0_0_0"/>
<dbReference type="Pfam" id="PF02441">
    <property type="entry name" value="Flavoprotein"/>
    <property type="match status" value="1"/>
</dbReference>
<feature type="binding site" evidence="5">
    <location>
        <position position="156"/>
    </location>
    <ligand>
        <name>dimethylallyl phosphate</name>
        <dbReference type="ChEBI" id="CHEBI:88052"/>
    </ligand>
</feature>
<dbReference type="Gene3D" id="3.40.50.1950">
    <property type="entry name" value="Flavin prenyltransferase-like"/>
    <property type="match status" value="1"/>
</dbReference>
<keyword evidence="8" id="KW-1185">Reference proteome</keyword>
<dbReference type="AlphaFoldDB" id="F0S230"/>
<dbReference type="Proteomes" id="UP000007102">
    <property type="component" value="Chromosome"/>
</dbReference>
<organism evidence="7 8">
    <name type="scientific">Desulfurobacterium thermolithotrophum (strain DSM 11699 / BSA)</name>
    <dbReference type="NCBI Taxonomy" id="868864"/>
    <lineage>
        <taxon>Bacteria</taxon>
        <taxon>Pseudomonadati</taxon>
        <taxon>Aquificota</taxon>
        <taxon>Aquificia</taxon>
        <taxon>Desulfurobacteriales</taxon>
        <taxon>Desulfurobacteriaceae</taxon>
        <taxon>Desulfurobacterium</taxon>
    </lineage>
</organism>
<feature type="binding site" evidence="5">
    <location>
        <position position="126"/>
    </location>
    <ligand>
        <name>FMN</name>
        <dbReference type="ChEBI" id="CHEBI:58210"/>
    </ligand>
</feature>
<comment type="function">
    <text evidence="5">Flavin prenyltransferase that catalyzes the synthesis of the prenylated FMN cofactor (prenyl-FMN) for 4-hydroxy-3-polyprenylbenzoic acid decarboxylase UbiD. The prenyltransferase is metal-independent and links a dimethylallyl moiety from dimethylallyl monophosphate (DMAP) to the flavin N5 and C6 atoms of FMN.</text>
</comment>
<feature type="binding site" evidence="5">
    <location>
        <begin position="91"/>
        <end position="94"/>
    </location>
    <ligand>
        <name>FMN</name>
        <dbReference type="ChEBI" id="CHEBI:58210"/>
    </ligand>
</feature>
<sequence length="190" mass="20878">MKRVIVGITGASGSIYGKRIVEVLVANSYLVDIIFSEIGKKVFEYEIGMTVEEFVDSFPREQVTLFSHNDLFALPSSGSYQAIGMIIAPCSAGTLGHIASGTTRNLIHRAADVTLKEKRSLILVLRETPLNRIHIENMLKVNDAGATILPASPGFYGKPQKVDDLVNFVVERALRALTGKEFNLIKNWGE</sequence>
<evidence type="ECO:0000313" key="7">
    <source>
        <dbReference type="EMBL" id="ADY72973.1"/>
    </source>
</evidence>
<keyword evidence="1 5" id="KW-0637">Prenyltransferase</keyword>
<protein>
    <recommendedName>
        <fullName evidence="5">Flavin prenyltransferase UbiX</fullName>
        <ecNumber evidence="5">2.5.1.129</ecNumber>
    </recommendedName>
</protein>
<evidence type="ECO:0000259" key="6">
    <source>
        <dbReference type="Pfam" id="PF02441"/>
    </source>
</evidence>
<dbReference type="InterPro" id="IPR003382">
    <property type="entry name" value="Flavoprotein"/>
</dbReference>
<accession>F0S230</accession>
<dbReference type="RefSeq" id="WP_013637932.1">
    <property type="nucleotide sequence ID" value="NC_015185.1"/>
</dbReference>
<dbReference type="EMBL" id="CP002543">
    <property type="protein sequence ID" value="ADY72973.1"/>
    <property type="molecule type" value="Genomic_DNA"/>
</dbReference>
<dbReference type="InterPro" id="IPR004507">
    <property type="entry name" value="UbiX-like"/>
</dbReference>
<keyword evidence="3 5" id="KW-0288">FMN</keyword>
<keyword evidence="4 5" id="KW-0808">Transferase</keyword>
<dbReference type="EC" id="2.5.1.129" evidence="5"/>
<dbReference type="HAMAP" id="MF_01984">
    <property type="entry name" value="ubiX_pad"/>
    <property type="match status" value="1"/>
</dbReference>
<evidence type="ECO:0000256" key="3">
    <source>
        <dbReference type="ARBA" id="ARBA00022643"/>
    </source>
</evidence>